<keyword evidence="2 4" id="KW-0238">DNA-binding</keyword>
<dbReference type="OrthoDB" id="3787664at2"/>
<dbReference type="GO" id="GO:0000976">
    <property type="term" value="F:transcription cis-regulatory region binding"/>
    <property type="evidence" value="ECO:0007669"/>
    <property type="project" value="TreeGrafter"/>
</dbReference>
<name>A0A438BG51_9NOCA</name>
<dbReference type="GO" id="GO:0003700">
    <property type="term" value="F:DNA-binding transcription factor activity"/>
    <property type="evidence" value="ECO:0007669"/>
    <property type="project" value="TreeGrafter"/>
</dbReference>
<evidence type="ECO:0000256" key="4">
    <source>
        <dbReference type="PROSITE-ProRule" id="PRU00335"/>
    </source>
</evidence>
<dbReference type="EMBL" id="RKLP01000003">
    <property type="protein sequence ID" value="RVW09967.1"/>
    <property type="molecule type" value="Genomic_DNA"/>
</dbReference>
<evidence type="ECO:0000313" key="6">
    <source>
        <dbReference type="EMBL" id="RVW09967.1"/>
    </source>
</evidence>
<evidence type="ECO:0000313" key="7">
    <source>
        <dbReference type="Proteomes" id="UP000286208"/>
    </source>
</evidence>
<feature type="domain" description="HTH tetR-type" evidence="5">
    <location>
        <begin position="16"/>
        <end position="76"/>
    </location>
</feature>
<feature type="DNA-binding region" description="H-T-H motif" evidence="4">
    <location>
        <begin position="39"/>
        <end position="58"/>
    </location>
</feature>
<proteinExistence type="predicted"/>
<reference evidence="6 7" key="1">
    <citation type="submission" date="2018-11" db="EMBL/GenBank/DDBJ databases">
        <title>Rhodococcus spongicola sp. nov. and Rhodococcus xishaensis sp. nov. from marine sponges.</title>
        <authorList>
            <person name="Li L."/>
            <person name="Lin H.W."/>
        </authorList>
    </citation>
    <scope>NUCLEOTIDE SEQUENCE [LARGE SCALE GENOMIC DNA]</scope>
    <source>
        <strain evidence="6 7">CCTCC AB2014297</strain>
    </source>
</reference>
<dbReference type="RefSeq" id="WP_127915349.1">
    <property type="nucleotide sequence ID" value="NZ_RKLP01000003.1"/>
</dbReference>
<dbReference type="PRINTS" id="PR00455">
    <property type="entry name" value="HTHTETR"/>
</dbReference>
<dbReference type="AlphaFoldDB" id="A0A438BG51"/>
<sequence length="194" mass="21239">MSTSTEPMGLRERKKRRTRELIREHAMRLFTEQGYAQTTVDQIAAAAEISPSTFFRYFPSKEQLILIDDLDAPMLAAIAAQPPDVPPLTACRRAFQEVLSALTPAEIEAERTRQRLLFSVPELRSAMLGELTRSLGILADAIGARVGRPADDFEVRVFAGVLAGAVLGAVGEDPPELATFVEAIDFLERGMPLG</sequence>
<dbReference type="Pfam" id="PF17754">
    <property type="entry name" value="TetR_C_14"/>
    <property type="match status" value="1"/>
</dbReference>
<evidence type="ECO:0000259" key="5">
    <source>
        <dbReference type="PROSITE" id="PS50977"/>
    </source>
</evidence>
<dbReference type="Proteomes" id="UP000286208">
    <property type="component" value="Unassembled WGS sequence"/>
</dbReference>
<dbReference type="Pfam" id="PF00440">
    <property type="entry name" value="TetR_N"/>
    <property type="match status" value="1"/>
</dbReference>
<evidence type="ECO:0000256" key="3">
    <source>
        <dbReference type="ARBA" id="ARBA00023163"/>
    </source>
</evidence>
<comment type="caution">
    <text evidence="6">The sequence shown here is derived from an EMBL/GenBank/DDBJ whole genome shotgun (WGS) entry which is preliminary data.</text>
</comment>
<keyword evidence="1" id="KW-0805">Transcription regulation</keyword>
<dbReference type="Gene3D" id="1.10.357.10">
    <property type="entry name" value="Tetracycline Repressor, domain 2"/>
    <property type="match status" value="1"/>
</dbReference>
<dbReference type="InterPro" id="IPR050109">
    <property type="entry name" value="HTH-type_TetR-like_transc_reg"/>
</dbReference>
<dbReference type="SUPFAM" id="SSF46689">
    <property type="entry name" value="Homeodomain-like"/>
    <property type="match status" value="1"/>
</dbReference>
<keyword evidence="7" id="KW-1185">Reference proteome</keyword>
<dbReference type="InterPro" id="IPR041347">
    <property type="entry name" value="MftR_C"/>
</dbReference>
<organism evidence="6 7">
    <name type="scientific">Prescottella agglutinans</name>
    <dbReference type="NCBI Taxonomy" id="1644129"/>
    <lineage>
        <taxon>Bacteria</taxon>
        <taxon>Bacillati</taxon>
        <taxon>Actinomycetota</taxon>
        <taxon>Actinomycetes</taxon>
        <taxon>Mycobacteriales</taxon>
        <taxon>Nocardiaceae</taxon>
        <taxon>Prescottella</taxon>
    </lineage>
</organism>
<dbReference type="PANTHER" id="PTHR30055">
    <property type="entry name" value="HTH-TYPE TRANSCRIPTIONAL REGULATOR RUTR"/>
    <property type="match status" value="1"/>
</dbReference>
<gene>
    <name evidence="6" type="ORF">EGT67_06940</name>
</gene>
<dbReference type="PROSITE" id="PS50977">
    <property type="entry name" value="HTH_TETR_2"/>
    <property type="match status" value="1"/>
</dbReference>
<dbReference type="InterPro" id="IPR009057">
    <property type="entry name" value="Homeodomain-like_sf"/>
</dbReference>
<keyword evidence="3" id="KW-0804">Transcription</keyword>
<dbReference type="InterPro" id="IPR001647">
    <property type="entry name" value="HTH_TetR"/>
</dbReference>
<evidence type="ECO:0000256" key="1">
    <source>
        <dbReference type="ARBA" id="ARBA00023015"/>
    </source>
</evidence>
<protein>
    <submittedName>
        <fullName evidence="6">TetR family transcriptional regulator</fullName>
    </submittedName>
</protein>
<dbReference type="PANTHER" id="PTHR30055:SF238">
    <property type="entry name" value="MYCOFACTOCIN BIOSYNTHESIS TRANSCRIPTIONAL REGULATOR MFTR-RELATED"/>
    <property type="match status" value="1"/>
</dbReference>
<dbReference type="Gene3D" id="1.10.10.60">
    <property type="entry name" value="Homeodomain-like"/>
    <property type="match status" value="1"/>
</dbReference>
<evidence type="ECO:0000256" key="2">
    <source>
        <dbReference type="ARBA" id="ARBA00023125"/>
    </source>
</evidence>
<accession>A0A438BG51</accession>